<dbReference type="Proteomes" id="UP000887572">
    <property type="component" value="Unplaced"/>
</dbReference>
<dbReference type="Gene3D" id="1.20.1640.10">
    <property type="entry name" value="Multidrug efflux transporter AcrB transmembrane domain"/>
    <property type="match status" value="2"/>
</dbReference>
<feature type="transmembrane region" description="Helical" evidence="8">
    <location>
        <begin position="733"/>
        <end position="754"/>
    </location>
</feature>
<evidence type="ECO:0000256" key="8">
    <source>
        <dbReference type="SAM" id="Phobius"/>
    </source>
</evidence>
<evidence type="ECO:0000313" key="11">
    <source>
        <dbReference type="WBParaSite" id="Gr19_v10_g12200.t1"/>
    </source>
</evidence>
<dbReference type="PANTHER" id="PTHR10796">
    <property type="entry name" value="PATCHED-RELATED"/>
    <property type="match status" value="1"/>
</dbReference>
<evidence type="ECO:0000256" key="1">
    <source>
        <dbReference type="ARBA" id="ARBA00004141"/>
    </source>
</evidence>
<evidence type="ECO:0000256" key="5">
    <source>
        <dbReference type="ARBA" id="ARBA00023136"/>
    </source>
</evidence>
<dbReference type="GO" id="GO:0006897">
    <property type="term" value="P:endocytosis"/>
    <property type="evidence" value="ECO:0007669"/>
    <property type="project" value="TreeGrafter"/>
</dbReference>
<dbReference type="PANTHER" id="PTHR10796:SF108">
    <property type="entry name" value="SSD DOMAIN-CONTAINING PROTEIN"/>
    <property type="match status" value="1"/>
</dbReference>
<feature type="compositionally biased region" description="Gly residues" evidence="7">
    <location>
        <begin position="927"/>
        <end position="940"/>
    </location>
</feature>
<evidence type="ECO:0000256" key="7">
    <source>
        <dbReference type="SAM" id="MobiDB-lite"/>
    </source>
</evidence>
<dbReference type="InterPro" id="IPR048634">
    <property type="entry name" value="SecD_SecF_C"/>
</dbReference>
<dbReference type="SUPFAM" id="SSF82866">
    <property type="entry name" value="Multidrug efflux transporter AcrB transmembrane domain"/>
    <property type="match status" value="2"/>
</dbReference>
<reference evidence="11" key="1">
    <citation type="submission" date="2022-11" db="UniProtKB">
        <authorList>
            <consortium name="WormBaseParasite"/>
        </authorList>
    </citation>
    <scope>IDENTIFICATION</scope>
</reference>
<feature type="transmembrane region" description="Helical" evidence="8">
    <location>
        <begin position="363"/>
        <end position="386"/>
    </location>
</feature>
<evidence type="ECO:0000259" key="9">
    <source>
        <dbReference type="PROSITE" id="PS50156"/>
    </source>
</evidence>
<keyword evidence="4 8" id="KW-1133">Transmembrane helix</keyword>
<accession>A0A914H0U7</accession>
<protein>
    <submittedName>
        <fullName evidence="11">SSD domain-containing protein</fullName>
    </submittedName>
</protein>
<dbReference type="GO" id="GO:0030659">
    <property type="term" value="C:cytoplasmic vesicle membrane"/>
    <property type="evidence" value="ECO:0007669"/>
    <property type="project" value="TreeGrafter"/>
</dbReference>
<dbReference type="InterPro" id="IPR051697">
    <property type="entry name" value="Patched_domain-protein"/>
</dbReference>
<feature type="region of interest" description="Disordered" evidence="7">
    <location>
        <begin position="889"/>
        <end position="940"/>
    </location>
</feature>
<dbReference type="InterPro" id="IPR000731">
    <property type="entry name" value="SSD"/>
</dbReference>
<evidence type="ECO:0000256" key="4">
    <source>
        <dbReference type="ARBA" id="ARBA00022989"/>
    </source>
</evidence>
<evidence type="ECO:0000256" key="3">
    <source>
        <dbReference type="ARBA" id="ARBA00022692"/>
    </source>
</evidence>
<feature type="transmembrane region" description="Helical" evidence="8">
    <location>
        <begin position="303"/>
        <end position="325"/>
    </location>
</feature>
<feature type="transmembrane region" description="Helical" evidence="8">
    <location>
        <begin position="760"/>
        <end position="779"/>
    </location>
</feature>
<feature type="transmembrane region" description="Helical" evidence="8">
    <location>
        <begin position="860"/>
        <end position="882"/>
    </location>
</feature>
<feature type="transmembrane region" description="Helical" evidence="8">
    <location>
        <begin position="57"/>
        <end position="84"/>
    </location>
</feature>
<comment type="similarity">
    <text evidence="2">Belongs to the patched family.</text>
</comment>
<dbReference type="AlphaFoldDB" id="A0A914H0U7"/>
<proteinExistence type="inferred from homology"/>
<evidence type="ECO:0000313" key="10">
    <source>
        <dbReference type="Proteomes" id="UP000887572"/>
    </source>
</evidence>
<dbReference type="PROSITE" id="PS50156">
    <property type="entry name" value="SSD"/>
    <property type="match status" value="1"/>
</dbReference>
<feature type="transmembrane region" description="Helical" evidence="8">
    <location>
        <begin position="437"/>
        <end position="464"/>
    </location>
</feature>
<sequence>MHKVPSCPLLVVLPPGASVPGGAPSVTLRRPSSSLFVLHRRSSLIFSRMFDSTNARWGLFIAAHPVAHILISLFLVSVLSVHLINLRIEYDIRASFSPKNSKAMREESVYEQFFNLSTSPLRSFVLFSARDGGSMLRETHLREVLSLDAEVNEQMERRDSLTGMRGCDPLCSLNGPFHVVANALLAPNRSHQAANSTPLALNYPIATYLGTELFLGGHVLGVQTSNHSFTNNNSRIVSAKKIILWYFNRADTVETKMRLRKLTLKLFNEAQVEGDRLRSVKFEVFGDDIANSEMIRGAIQATILMSIGFVLLLLFVTLVIFRLLATSAVPLLSVLCVVLISILCPLLSSLAAFGLCTWMGNPLYTIMCVTPFLIAGVGVDDAFIMLQSWQHHQTIECPRRRLSFVMVHVGPSITITSLTNTIAFGIGFFTPTPQMSLFCLCTSIAVFIDYLLTFTLLCPVVVLLSSPPPAGHVHLQLNLHRRPLASSDKFPSPPLPAPPALVPPSPPSWVHRYALFLHSANGRMMALFVAAILYTIGISGVLRLKSSFEPSKAFPSDSPLSSSMNSLSEVFEEFFPVHVFVNHPPNISNTSEYAEFNAMVAQLEALPESWGARRTLLWLRHFEQFDRRADHFWRSMGFGRHQKYRPSYANLAFFVDQLGNPPIIKTETAPDGSLNVVAFQFTIVTRHMTEWWNRAVVEEKVRAILERFPQFNATMHDGDAAILNMLLTVKSDLIGSIAVTIVSMAVICSLFIYSRLGVCAIALCISSICFTLVGVLSWCGADLDPVTMVDVLLATGFSVDYTAHVAHQYHTKKGTSIDRIAHSLHEMCPPMLQAGISTALCMLPLAFVPTYAIVAFAKTIFAVILIGLLHGLFLLPVFLCALHKDKRKRKTHGGGELNAEKGEEEEEQLRKDDMLEEDGEKGARSVGEGGGGTTDAKNGG</sequence>
<dbReference type="WBParaSite" id="Gr19_v10_g12200.t1">
    <property type="protein sequence ID" value="Gr19_v10_g12200.t1"/>
    <property type="gene ID" value="Gr19_v10_g12200"/>
</dbReference>
<dbReference type="Pfam" id="PF02460">
    <property type="entry name" value="Patched"/>
    <property type="match status" value="1"/>
</dbReference>
<dbReference type="Pfam" id="PF02355">
    <property type="entry name" value="SecD_SecF_C"/>
    <property type="match status" value="1"/>
</dbReference>
<feature type="transmembrane region" description="Helical" evidence="8">
    <location>
        <begin position="406"/>
        <end position="430"/>
    </location>
</feature>
<keyword evidence="3 8" id="KW-0812">Transmembrane</keyword>
<organism evidence="10 11">
    <name type="scientific">Globodera rostochiensis</name>
    <name type="common">Golden nematode worm</name>
    <name type="synonym">Heterodera rostochiensis</name>
    <dbReference type="NCBI Taxonomy" id="31243"/>
    <lineage>
        <taxon>Eukaryota</taxon>
        <taxon>Metazoa</taxon>
        <taxon>Ecdysozoa</taxon>
        <taxon>Nematoda</taxon>
        <taxon>Chromadorea</taxon>
        <taxon>Rhabditida</taxon>
        <taxon>Tylenchina</taxon>
        <taxon>Tylenchomorpha</taxon>
        <taxon>Tylenchoidea</taxon>
        <taxon>Heteroderidae</taxon>
        <taxon>Heteroderinae</taxon>
        <taxon>Globodera</taxon>
    </lineage>
</organism>
<dbReference type="GO" id="GO:0018996">
    <property type="term" value="P:molting cycle, collagen and cuticulin-based cuticle"/>
    <property type="evidence" value="ECO:0007669"/>
    <property type="project" value="TreeGrafter"/>
</dbReference>
<feature type="domain" description="SSD" evidence="9">
    <location>
        <begin position="301"/>
        <end position="463"/>
    </location>
</feature>
<dbReference type="InterPro" id="IPR003392">
    <property type="entry name" value="PTHD_SSD"/>
</dbReference>
<keyword evidence="10" id="KW-1185">Reference proteome</keyword>
<comment type="subcellular location">
    <subcellularLocation>
        <location evidence="1">Membrane</location>
        <topology evidence="1">Multi-pass membrane protein</topology>
    </subcellularLocation>
</comment>
<keyword evidence="5 8" id="KW-0472">Membrane</keyword>
<feature type="transmembrane region" description="Helical" evidence="8">
    <location>
        <begin position="331"/>
        <end position="356"/>
    </location>
</feature>
<keyword evidence="6" id="KW-0325">Glycoprotein</keyword>
<name>A0A914H0U7_GLORO</name>
<dbReference type="GO" id="GO:0005886">
    <property type="term" value="C:plasma membrane"/>
    <property type="evidence" value="ECO:0007669"/>
    <property type="project" value="TreeGrafter"/>
</dbReference>
<feature type="transmembrane region" description="Helical" evidence="8">
    <location>
        <begin position="524"/>
        <end position="542"/>
    </location>
</feature>
<evidence type="ECO:0000256" key="6">
    <source>
        <dbReference type="ARBA" id="ARBA00023180"/>
    </source>
</evidence>
<feature type="transmembrane region" description="Helical" evidence="8">
    <location>
        <begin position="834"/>
        <end position="854"/>
    </location>
</feature>
<evidence type="ECO:0000256" key="2">
    <source>
        <dbReference type="ARBA" id="ARBA00005585"/>
    </source>
</evidence>